<dbReference type="STRING" id="930128.SAMN05192532_102210"/>
<feature type="transmembrane region" description="Helical" evidence="1">
    <location>
        <begin position="203"/>
        <end position="224"/>
    </location>
</feature>
<keyword evidence="1" id="KW-0812">Transmembrane</keyword>
<feature type="transmembrane region" description="Helical" evidence="1">
    <location>
        <begin position="474"/>
        <end position="494"/>
    </location>
</feature>
<accession>A0A1I2BBT0</accession>
<protein>
    <submittedName>
        <fullName evidence="3">Putative tricarboxylic transport membrane protein</fullName>
    </submittedName>
</protein>
<evidence type="ECO:0000313" key="3">
    <source>
        <dbReference type="EMBL" id="SFE53605.1"/>
    </source>
</evidence>
<sequence>MEILDNLLLGLSVAVTPINLLFLIVGAFVGMIVGIIPGFGPTAGIAVLLSLTFSMDPITAVIMLAGIYYGSMYGGTITSILINTPGESATVASTFDGFPLAKRGRIGPALVMQAAASFIGGTIGVLLISGFAPAFANFAKSFGPPEFFLIITIGLLALIVVMGDNKVNGAISALLGLAVSLVGVDVITGAQRFTYGHPELINGIYFLPVAIGLFGLGELFYSIYKGTHKEERKQAVSFKDKETFWPNKREWSESKGTFARGSVLGFFVGMLPGAGATVASLLSYSLEKKVSKFSDKFGKGYMPGLVAPESANNAASAGAMIPLLTLGIPGSGATAVLLGAFLMWGLQPGPLMMENEPEFAWGLISSMYLGNVILILVNIFAIPLFIKIMQVPYKLMIPVILILCTIGTYSLHGSIVETWIMLAFGLIGLFMKLYNFSPAALVLALVLGPMAEDTLRQTLITSGGSLGIFVQRPISLILVLVIVFIVVLPAIKFLKDGRKKDSSKDISL</sequence>
<dbReference type="OrthoDB" id="9781349at2"/>
<keyword evidence="1" id="KW-0472">Membrane</keyword>
<dbReference type="PANTHER" id="PTHR35342">
    <property type="entry name" value="TRICARBOXYLIC TRANSPORT PROTEIN"/>
    <property type="match status" value="1"/>
</dbReference>
<evidence type="ECO:0000256" key="1">
    <source>
        <dbReference type="SAM" id="Phobius"/>
    </source>
</evidence>
<dbReference type="RefSeq" id="WP_091658437.1">
    <property type="nucleotide sequence ID" value="NZ_FONT01000002.1"/>
</dbReference>
<proteinExistence type="predicted"/>
<feature type="transmembrane region" description="Helical" evidence="1">
    <location>
        <begin position="42"/>
        <end position="69"/>
    </location>
</feature>
<feature type="transmembrane region" description="Helical" evidence="1">
    <location>
        <begin position="170"/>
        <end position="191"/>
    </location>
</feature>
<keyword evidence="1" id="KW-1133">Transmembrane helix</keyword>
<dbReference type="AlphaFoldDB" id="A0A1I2BBT0"/>
<feature type="transmembrane region" description="Helical" evidence="1">
    <location>
        <begin position="263"/>
        <end position="286"/>
    </location>
</feature>
<feature type="transmembrane region" description="Helical" evidence="1">
    <location>
        <begin position="319"/>
        <end position="346"/>
    </location>
</feature>
<feature type="transmembrane region" description="Helical" evidence="1">
    <location>
        <begin position="419"/>
        <end position="447"/>
    </location>
</feature>
<gene>
    <name evidence="3" type="ORF">SAMN05192532_102210</name>
</gene>
<dbReference type="Pfam" id="PF01970">
    <property type="entry name" value="TctA"/>
    <property type="match status" value="1"/>
</dbReference>
<feature type="transmembrane region" description="Helical" evidence="1">
    <location>
        <begin position="367"/>
        <end position="389"/>
    </location>
</feature>
<organism evidence="3 4">
    <name type="scientific">Alteribacillus iranensis</name>
    <dbReference type="NCBI Taxonomy" id="930128"/>
    <lineage>
        <taxon>Bacteria</taxon>
        <taxon>Bacillati</taxon>
        <taxon>Bacillota</taxon>
        <taxon>Bacilli</taxon>
        <taxon>Bacillales</taxon>
        <taxon>Bacillaceae</taxon>
        <taxon>Alteribacillus</taxon>
    </lineage>
</organism>
<feature type="transmembrane region" description="Helical" evidence="1">
    <location>
        <begin position="395"/>
        <end position="412"/>
    </location>
</feature>
<feature type="transmembrane region" description="Helical" evidence="1">
    <location>
        <begin position="110"/>
        <end position="135"/>
    </location>
</feature>
<evidence type="ECO:0000313" key="4">
    <source>
        <dbReference type="Proteomes" id="UP000199516"/>
    </source>
</evidence>
<dbReference type="Proteomes" id="UP000199516">
    <property type="component" value="Unassembled WGS sequence"/>
</dbReference>
<evidence type="ECO:0000259" key="2">
    <source>
        <dbReference type="Pfam" id="PF01970"/>
    </source>
</evidence>
<feature type="domain" description="DUF112" evidence="2">
    <location>
        <begin position="20"/>
        <end position="443"/>
    </location>
</feature>
<reference evidence="3 4" key="1">
    <citation type="submission" date="2016-10" db="EMBL/GenBank/DDBJ databases">
        <authorList>
            <person name="de Groot N.N."/>
        </authorList>
    </citation>
    <scope>NUCLEOTIDE SEQUENCE [LARGE SCALE GENOMIC DNA]</scope>
    <source>
        <strain evidence="3 4">DSM 23995</strain>
    </source>
</reference>
<feature type="transmembrane region" description="Helical" evidence="1">
    <location>
        <begin position="7"/>
        <end position="36"/>
    </location>
</feature>
<dbReference type="PANTHER" id="PTHR35342:SF5">
    <property type="entry name" value="TRICARBOXYLIC TRANSPORT PROTEIN"/>
    <property type="match status" value="1"/>
</dbReference>
<dbReference type="EMBL" id="FONT01000002">
    <property type="protein sequence ID" value="SFE53605.1"/>
    <property type="molecule type" value="Genomic_DNA"/>
</dbReference>
<feature type="transmembrane region" description="Helical" evidence="1">
    <location>
        <begin position="147"/>
        <end position="163"/>
    </location>
</feature>
<keyword evidence="4" id="KW-1185">Reference proteome</keyword>
<name>A0A1I2BBT0_9BACI</name>
<dbReference type="InterPro" id="IPR002823">
    <property type="entry name" value="DUF112_TM"/>
</dbReference>